<dbReference type="AlphaFoldDB" id="A0A1V5SCV1"/>
<protein>
    <submittedName>
        <fullName evidence="3">Uncharacterized protein</fullName>
    </submittedName>
</protein>
<sequence>MKKTSRRGTRLLIIIASIIALLGLGAYFLYFDPIFASDQTTEGVKSDTEQIAKLRAEREKLQQNMESVMAEYYGIYSSFENLDHTKLAKLGTMVAAEEKTWEEYISKNYGDLPQPTWDELKKLNAELRDLKAEEIRVGGELETLIEERARKDLIIKAADNLSDEIESAQQKFQTGIRFLAEGLTENQKNELTELIDKNTSSDGQLPLQSIVKYRSELATANDDPYKFLENQLVGKSPDQARKAIDALASLDLENGTVPDNVINLAKNLQNLGVSFNKYIESAKARQEDEGITASFVGPKGAVIDQLTGRVQFRSPILVDVKDSSGKLVKNADGTVQKNEIGYALFDPVKKTYSGVLTVDDFNGQQVSLVADQLTKDVYLEYGGGLGDEKIVGDDKLGLVSVRVGENGGIGGSFTVSNRLFIYNPNTKAFQIPISLDSTIKGAGFSGDDVGSVGKNTIYLGTDGSVTGKVGDVGRFKDGSVMGSGALYLAHDGTVTYGMSFTDGGLPLGGISINSDGDIAGTVNLAKMVDLPLNISFGSGGITGVSFDVGGGATKIPISIGKNGQLAFSLATFNIGSLIPGLNLPGILSNLLNVPILNVAQDAHGNFRLYFLFGSMKLFGHENRPLTPPEIEMDEEGNYKTECIYFRHSFKKALMTVRVYQSPCTKIEADEQKLRSAMIFEVYNRLLGRNPSTQEWANWYFYSGHQLYQWPKHEKDKQYRMDGTKLQLEKAIMGTAYYKGINSANKLDNLKEYRWIKAGKNPLQAPTRPTDLMTADPFAGKTDGGNGVDEVDKERIAKWISEGFDKFFKGIEADAATDEEMEEPTEDEISVNVPTGFSFFAVPSSIAYIDPKSFTDKGVSVYRYDGDDKKWITDANGGDVGTMRSVFGYYLYNSGAEKTVIAYKPENVENQSLSTITKGWNLLANSSQGSITVGSVKFLNPTDSTKVSLISLAQQKKIYSGTYLISDPNAQTAEKAFTKIDLLSSGAQNNLIQSLGGYWVYLF</sequence>
<name>A0A1V5SCV1_9BACT</name>
<keyword evidence="1" id="KW-0175">Coiled coil</keyword>
<feature type="transmembrane region" description="Helical" evidence="2">
    <location>
        <begin position="12"/>
        <end position="31"/>
    </location>
</feature>
<proteinExistence type="predicted"/>
<evidence type="ECO:0000313" key="3">
    <source>
        <dbReference type="EMBL" id="OQA52349.1"/>
    </source>
</evidence>
<evidence type="ECO:0000256" key="1">
    <source>
        <dbReference type="SAM" id="Coils"/>
    </source>
</evidence>
<dbReference type="Proteomes" id="UP000485367">
    <property type="component" value="Unassembled WGS sequence"/>
</dbReference>
<feature type="coiled-coil region" evidence="1">
    <location>
        <begin position="44"/>
        <end position="71"/>
    </location>
</feature>
<accession>A0A1V5SCV1</accession>
<dbReference type="EMBL" id="MWBO01000034">
    <property type="protein sequence ID" value="OQA52349.1"/>
    <property type="molecule type" value="Genomic_DNA"/>
</dbReference>
<organism evidence="3">
    <name type="scientific">candidate division WS2 bacterium ADurb.Bin280</name>
    <dbReference type="NCBI Taxonomy" id="1852829"/>
    <lineage>
        <taxon>Bacteria</taxon>
        <taxon>candidate division WS2</taxon>
    </lineage>
</organism>
<keyword evidence="2" id="KW-1133">Transmembrane helix</keyword>
<keyword evidence="2" id="KW-0812">Transmembrane</keyword>
<reference evidence="3" key="1">
    <citation type="submission" date="2017-02" db="EMBL/GenBank/DDBJ databases">
        <title>Delving into the versatile metabolic prowess of the omnipresent phylum Bacteroidetes.</title>
        <authorList>
            <person name="Nobu M.K."/>
            <person name="Mei R."/>
            <person name="Narihiro T."/>
            <person name="Kuroda K."/>
            <person name="Liu W.-T."/>
        </authorList>
    </citation>
    <scope>NUCLEOTIDE SEQUENCE</scope>
    <source>
        <strain evidence="3">ADurb.Bin280</strain>
    </source>
</reference>
<evidence type="ECO:0000256" key="2">
    <source>
        <dbReference type="SAM" id="Phobius"/>
    </source>
</evidence>
<keyword evidence="2" id="KW-0472">Membrane</keyword>
<gene>
    <name evidence="3" type="ORF">BWY43_00546</name>
</gene>
<comment type="caution">
    <text evidence="3">The sequence shown here is derived from an EMBL/GenBank/DDBJ whole genome shotgun (WGS) entry which is preliminary data.</text>
</comment>